<name>A0AAD6Y100_9AGAR</name>
<dbReference type="PANTHER" id="PTHR42715">
    <property type="entry name" value="BETA-GLUCOSIDASE"/>
    <property type="match status" value="1"/>
</dbReference>
<keyword evidence="5" id="KW-0964">Secreted</keyword>
<evidence type="ECO:0000256" key="1">
    <source>
        <dbReference type="ARBA" id="ARBA00000448"/>
    </source>
</evidence>
<keyword evidence="8" id="KW-0326">Glycosidase</keyword>
<dbReference type="InterPro" id="IPR013783">
    <property type="entry name" value="Ig-like_fold"/>
</dbReference>
<reference evidence="11" key="1">
    <citation type="submission" date="2023-03" db="EMBL/GenBank/DDBJ databases">
        <title>Massive genome expansion in bonnet fungi (Mycena s.s.) driven by repeated elements and novel gene families across ecological guilds.</title>
        <authorList>
            <consortium name="Lawrence Berkeley National Laboratory"/>
            <person name="Harder C.B."/>
            <person name="Miyauchi S."/>
            <person name="Viragh M."/>
            <person name="Kuo A."/>
            <person name="Thoen E."/>
            <person name="Andreopoulos B."/>
            <person name="Lu D."/>
            <person name="Skrede I."/>
            <person name="Drula E."/>
            <person name="Henrissat B."/>
            <person name="Morin E."/>
            <person name="Kohler A."/>
            <person name="Barry K."/>
            <person name="LaButti K."/>
            <person name="Morin E."/>
            <person name="Salamov A."/>
            <person name="Lipzen A."/>
            <person name="Mereny Z."/>
            <person name="Hegedus B."/>
            <person name="Baldrian P."/>
            <person name="Stursova M."/>
            <person name="Weitz H."/>
            <person name="Taylor A."/>
            <person name="Grigoriev I.V."/>
            <person name="Nagy L.G."/>
            <person name="Martin F."/>
            <person name="Kauserud H."/>
        </authorList>
    </citation>
    <scope>NUCLEOTIDE SEQUENCE</scope>
    <source>
        <strain evidence="11">9144</strain>
    </source>
</reference>
<protein>
    <recommendedName>
        <fullName evidence="4">beta-glucosidase</fullName>
        <ecNumber evidence="4">3.2.1.21</ecNumber>
    </recommendedName>
</protein>
<dbReference type="EC" id="3.2.1.21" evidence="4"/>
<dbReference type="PANTHER" id="PTHR42715:SF12">
    <property type="entry name" value="BETA-GLUCOSIDASE G-RELATED"/>
    <property type="match status" value="1"/>
</dbReference>
<comment type="similarity">
    <text evidence="3">Belongs to the glycosyl hydrolase 3 family.</text>
</comment>
<gene>
    <name evidence="11" type="ORF">GGX14DRAFT_376379</name>
</gene>
<proteinExistence type="inferred from homology"/>
<evidence type="ECO:0000256" key="7">
    <source>
        <dbReference type="ARBA" id="ARBA00022801"/>
    </source>
</evidence>
<dbReference type="InterPro" id="IPR026891">
    <property type="entry name" value="Fn3-like"/>
</dbReference>
<evidence type="ECO:0000256" key="6">
    <source>
        <dbReference type="ARBA" id="ARBA00022729"/>
    </source>
</evidence>
<evidence type="ECO:0000256" key="3">
    <source>
        <dbReference type="ARBA" id="ARBA00005336"/>
    </source>
</evidence>
<dbReference type="GO" id="GO:0008422">
    <property type="term" value="F:beta-glucosidase activity"/>
    <property type="evidence" value="ECO:0007669"/>
    <property type="project" value="UniProtKB-EC"/>
</dbReference>
<keyword evidence="7" id="KW-0378">Hydrolase</keyword>
<evidence type="ECO:0000259" key="10">
    <source>
        <dbReference type="SMART" id="SM01217"/>
    </source>
</evidence>
<comment type="caution">
    <text evidence="11">The sequence shown here is derived from an EMBL/GenBank/DDBJ whole genome shotgun (WGS) entry which is preliminary data.</text>
</comment>
<dbReference type="GO" id="GO:0005576">
    <property type="term" value="C:extracellular region"/>
    <property type="evidence" value="ECO:0007669"/>
    <property type="project" value="UniProtKB-SubCell"/>
</dbReference>
<evidence type="ECO:0000256" key="2">
    <source>
        <dbReference type="ARBA" id="ARBA00004613"/>
    </source>
</evidence>
<evidence type="ECO:0000256" key="9">
    <source>
        <dbReference type="ARBA" id="ARBA00024983"/>
    </source>
</evidence>
<dbReference type="InterPro" id="IPR050288">
    <property type="entry name" value="Cellulose_deg_GH3"/>
</dbReference>
<sequence>PQLYLGYPAGAVEPPKVLRGFDDVGPHARGASQRVVMTIGEREMNAVWDTPSQSRVRPARTFAVFVGASSRDIRLTGSF</sequence>
<evidence type="ECO:0000256" key="4">
    <source>
        <dbReference type="ARBA" id="ARBA00012744"/>
    </source>
</evidence>
<dbReference type="AlphaFoldDB" id="A0AAD6Y100"/>
<comment type="function">
    <text evidence="9">Beta-glucosidases are one of a number of cellulolytic enzymes involved in the degradation of cellulosic biomass. Catalyzes the last step releasing glucose from the inhibitory cellobiose.</text>
</comment>
<keyword evidence="12" id="KW-1185">Reference proteome</keyword>
<dbReference type="Proteomes" id="UP001219525">
    <property type="component" value="Unassembled WGS sequence"/>
</dbReference>
<comment type="catalytic activity">
    <reaction evidence="1">
        <text>Hydrolysis of terminal, non-reducing beta-D-glucosyl residues with release of beta-D-glucose.</text>
        <dbReference type="EC" id="3.2.1.21"/>
    </reaction>
</comment>
<evidence type="ECO:0000256" key="5">
    <source>
        <dbReference type="ARBA" id="ARBA00022525"/>
    </source>
</evidence>
<dbReference type="Gene3D" id="2.60.40.10">
    <property type="entry name" value="Immunoglobulins"/>
    <property type="match status" value="1"/>
</dbReference>
<organism evidence="11 12">
    <name type="scientific">Mycena pura</name>
    <dbReference type="NCBI Taxonomy" id="153505"/>
    <lineage>
        <taxon>Eukaryota</taxon>
        <taxon>Fungi</taxon>
        <taxon>Dikarya</taxon>
        <taxon>Basidiomycota</taxon>
        <taxon>Agaricomycotina</taxon>
        <taxon>Agaricomycetes</taxon>
        <taxon>Agaricomycetidae</taxon>
        <taxon>Agaricales</taxon>
        <taxon>Marasmiineae</taxon>
        <taxon>Mycenaceae</taxon>
        <taxon>Mycena</taxon>
    </lineage>
</organism>
<feature type="domain" description="Fibronectin type III-like" evidence="10">
    <location>
        <begin position="1"/>
        <end position="70"/>
    </location>
</feature>
<dbReference type="EMBL" id="JARJCW010000086">
    <property type="protein sequence ID" value="KAJ7196035.1"/>
    <property type="molecule type" value="Genomic_DNA"/>
</dbReference>
<evidence type="ECO:0000256" key="8">
    <source>
        <dbReference type="ARBA" id="ARBA00023295"/>
    </source>
</evidence>
<keyword evidence="6" id="KW-0732">Signal</keyword>
<dbReference type="SMART" id="SM01217">
    <property type="entry name" value="Fn3_like"/>
    <property type="match status" value="1"/>
</dbReference>
<comment type="subcellular location">
    <subcellularLocation>
        <location evidence="2">Secreted</location>
    </subcellularLocation>
</comment>
<feature type="non-terminal residue" evidence="11">
    <location>
        <position position="79"/>
    </location>
</feature>
<evidence type="ECO:0000313" key="11">
    <source>
        <dbReference type="EMBL" id="KAJ7196035.1"/>
    </source>
</evidence>
<dbReference type="Pfam" id="PF14310">
    <property type="entry name" value="Fn3-like"/>
    <property type="match status" value="1"/>
</dbReference>
<accession>A0AAD6Y100</accession>
<evidence type="ECO:0000313" key="12">
    <source>
        <dbReference type="Proteomes" id="UP001219525"/>
    </source>
</evidence>
<dbReference type="GO" id="GO:0009251">
    <property type="term" value="P:glucan catabolic process"/>
    <property type="evidence" value="ECO:0007669"/>
    <property type="project" value="TreeGrafter"/>
</dbReference>